<dbReference type="OrthoDB" id="9135346at2"/>
<feature type="compositionally biased region" description="Gly residues" evidence="1">
    <location>
        <begin position="35"/>
        <end position="77"/>
    </location>
</feature>
<dbReference type="EMBL" id="SMRP01000001">
    <property type="protein sequence ID" value="TDG25866.1"/>
    <property type="molecule type" value="Genomic_DNA"/>
</dbReference>
<dbReference type="Proteomes" id="UP000295722">
    <property type="component" value="Unassembled WGS sequence"/>
</dbReference>
<feature type="region of interest" description="Disordered" evidence="1">
    <location>
        <begin position="1"/>
        <end position="161"/>
    </location>
</feature>
<protein>
    <recommendedName>
        <fullName evidence="4">Scaffolding protein</fullName>
    </recommendedName>
</protein>
<dbReference type="RefSeq" id="WP_133192918.1">
    <property type="nucleotide sequence ID" value="NZ_JBHUCW010000015.1"/>
</dbReference>
<feature type="region of interest" description="Disordered" evidence="1">
    <location>
        <begin position="281"/>
        <end position="323"/>
    </location>
</feature>
<accession>A0A4R5MG67</accession>
<feature type="region of interest" description="Disordered" evidence="1">
    <location>
        <begin position="178"/>
        <end position="208"/>
    </location>
</feature>
<keyword evidence="3" id="KW-1185">Reference proteome</keyword>
<sequence>MSDVNAVAGAGEAGSTGGEGAELTNTEVTGATGADQGGQGAGEGAGASGAAGNEGGEGGGASGAGEGGAGEGAGEGSGAAQPKPEDDVNKRFSKITRERDEAARREREANDNLRRALEALERANGGKKPDAPADKTAPADDIGAEPTPPEFIDPEQYQRDMAEYTRKVTERSVKMQLREAEVRRQTEATEKSNREAAAAHAQAWQGRRTKALEEMPDYAEVAENPAVHVSQTMAIAITSSENGPKLAYHLGQHPEVAERISRMAPALQLMEMGKLEAQITAPKAPAVSKTPPPIKHQAGAGTPQSKSADEMSMEEYAASRQTH</sequence>
<feature type="compositionally biased region" description="Gly residues" evidence="1">
    <location>
        <begin position="11"/>
        <end position="20"/>
    </location>
</feature>
<evidence type="ECO:0000256" key="1">
    <source>
        <dbReference type="SAM" id="MobiDB-lite"/>
    </source>
</evidence>
<dbReference type="AlphaFoldDB" id="A0A4R5MG67"/>
<evidence type="ECO:0000313" key="2">
    <source>
        <dbReference type="EMBL" id="TDG25866.1"/>
    </source>
</evidence>
<feature type="compositionally biased region" description="Basic and acidic residues" evidence="1">
    <location>
        <begin position="83"/>
        <end position="121"/>
    </location>
</feature>
<name>A0A4R5MG67_9BURK</name>
<reference evidence="2 3" key="1">
    <citation type="submission" date="2019-03" db="EMBL/GenBank/DDBJ databases">
        <title>Paraburkholderia sp. 4M-K11, isolated from subtropical forest soil.</title>
        <authorList>
            <person name="Gao Z.-H."/>
            <person name="Qiu L.-H."/>
        </authorList>
    </citation>
    <scope>NUCLEOTIDE SEQUENCE [LARGE SCALE GENOMIC DNA]</scope>
    <source>
        <strain evidence="2 3">4M-K11</strain>
    </source>
</reference>
<evidence type="ECO:0008006" key="4">
    <source>
        <dbReference type="Google" id="ProtNLM"/>
    </source>
</evidence>
<feature type="compositionally biased region" description="Low complexity" evidence="1">
    <location>
        <begin position="1"/>
        <end position="10"/>
    </location>
</feature>
<evidence type="ECO:0000313" key="3">
    <source>
        <dbReference type="Proteomes" id="UP000295722"/>
    </source>
</evidence>
<gene>
    <name evidence="2" type="ORF">EYW47_00400</name>
</gene>
<proteinExistence type="predicted"/>
<comment type="caution">
    <text evidence="2">The sequence shown here is derived from an EMBL/GenBank/DDBJ whole genome shotgun (WGS) entry which is preliminary data.</text>
</comment>
<organism evidence="2 3">
    <name type="scientific">Paraburkholderia silviterrae</name>
    <dbReference type="NCBI Taxonomy" id="2528715"/>
    <lineage>
        <taxon>Bacteria</taxon>
        <taxon>Pseudomonadati</taxon>
        <taxon>Pseudomonadota</taxon>
        <taxon>Betaproteobacteria</taxon>
        <taxon>Burkholderiales</taxon>
        <taxon>Burkholderiaceae</taxon>
        <taxon>Paraburkholderia</taxon>
    </lineage>
</organism>
<feature type="compositionally biased region" description="Basic and acidic residues" evidence="1">
    <location>
        <begin position="178"/>
        <end position="194"/>
    </location>
</feature>